<organism evidence="2 3">
    <name type="scientific">Chondromyces crocatus</name>
    <dbReference type="NCBI Taxonomy" id="52"/>
    <lineage>
        <taxon>Bacteria</taxon>
        <taxon>Pseudomonadati</taxon>
        <taxon>Myxococcota</taxon>
        <taxon>Polyangia</taxon>
        <taxon>Polyangiales</taxon>
        <taxon>Polyangiaceae</taxon>
        <taxon>Chondromyces</taxon>
    </lineage>
</organism>
<keyword evidence="3" id="KW-1185">Reference proteome</keyword>
<dbReference type="OrthoDB" id="5490318at2"/>
<evidence type="ECO:0000256" key="1">
    <source>
        <dbReference type="SAM" id="SignalP"/>
    </source>
</evidence>
<dbReference type="Gene3D" id="3.40.50.1820">
    <property type="entry name" value="alpha/beta hydrolase"/>
    <property type="match status" value="1"/>
</dbReference>
<dbReference type="EMBL" id="CP012159">
    <property type="protein sequence ID" value="AKT43107.1"/>
    <property type="molecule type" value="Genomic_DNA"/>
</dbReference>
<dbReference type="KEGG" id="ccro:CMC5_073350"/>
<dbReference type="InterPro" id="IPR029058">
    <property type="entry name" value="AB_hydrolase_fold"/>
</dbReference>
<keyword evidence="1" id="KW-0732">Signal</keyword>
<evidence type="ECO:0000313" key="3">
    <source>
        <dbReference type="Proteomes" id="UP000067626"/>
    </source>
</evidence>
<feature type="chain" id="PRO_5005459869" evidence="1">
    <location>
        <begin position="26"/>
        <end position="646"/>
    </location>
</feature>
<proteinExistence type="predicted"/>
<feature type="signal peptide" evidence="1">
    <location>
        <begin position="1"/>
        <end position="25"/>
    </location>
</feature>
<name>A0A0K1ER35_CHOCO</name>
<accession>A0A0K1ER35</accession>
<dbReference type="SUPFAM" id="SSF53474">
    <property type="entry name" value="alpha/beta-Hydrolases"/>
    <property type="match status" value="1"/>
</dbReference>
<gene>
    <name evidence="2" type="ORF">CMC5_073350</name>
</gene>
<sequence>MLPRIPLHSRALLAALAMTAFPACGGEDPPSFDAPDRSAGERVPMTAPCGEAEELHCLLPWPSSAFSEVDTTSTTGLRVHLDAGSLYYPEDDPTSLNRADGFSRLTPIVAGFAADLDETPGAISAEGTVRLLLAQHDHPAYGQAVPLRIVIKKNPDIPGESMVFAYPQRPLEPNADYVVAVTDSLRAVGGGAVAPSRVARVALAQETPASQQEADLRGYHAPTRATLDRAGIDPARVLRVWDFTTRSADDATRRLLAMQDQARKAVNDGQVQVVLDRVDLPQAGTVAAVVEGRLVGLPAFVNDDGLTLGSDGLPLAHDTGEAPFRVSLPAGTDDYHFIMFGHGMGGTFRDDSFDPEVTNSGLAKVSIQFHGWTGDDLIPTFTGFLNMARGTHLSSARLMQALADGAAIQEAMVGPLGDVLAAATLSGQPNPLEGRRPDGSTTVWAGGSLGGSLGMVYTSADPTMRAGVLNVPGAGWTHFVPLSVVYGIVEGLLKSSYGGNLGFLHALSMSQSNWDDIDGAAWIEQLRAKDPHVLIQESIGDPVLPNAGSEMVAISAGAVMLGAALVPIDGVESASGNEVVGQSAITQYWVPGDDAYAIHGFAAESGPGGEAARQQMFQYIESVFAGEPRITLPASCTGGSCDFRGR</sequence>
<protein>
    <submittedName>
        <fullName evidence="2">Uncharacterized protein</fullName>
    </submittedName>
</protein>
<dbReference type="AlphaFoldDB" id="A0A0K1ER35"/>
<dbReference type="STRING" id="52.CMC5_073350"/>
<evidence type="ECO:0000313" key="2">
    <source>
        <dbReference type="EMBL" id="AKT43107.1"/>
    </source>
</evidence>
<reference evidence="2 3" key="1">
    <citation type="submission" date="2015-07" db="EMBL/GenBank/DDBJ databases">
        <title>Genome analysis of myxobacterium Chondromyces crocatus Cm c5 reveals a high potential for natural compound synthesis and the genetic basis for the loss of fruiting body formation.</title>
        <authorList>
            <person name="Zaburannyi N."/>
            <person name="Bunk B."/>
            <person name="Maier J."/>
            <person name="Overmann J."/>
            <person name="Mueller R."/>
        </authorList>
    </citation>
    <scope>NUCLEOTIDE SEQUENCE [LARGE SCALE GENOMIC DNA]</scope>
    <source>
        <strain evidence="2 3">Cm c5</strain>
    </source>
</reference>
<dbReference type="Proteomes" id="UP000067626">
    <property type="component" value="Chromosome"/>
</dbReference>
<dbReference type="RefSeq" id="WP_050434630.1">
    <property type="nucleotide sequence ID" value="NZ_CP012159.1"/>
</dbReference>